<organism evidence="1 2">
    <name type="scientific">Frateuria aurantia (strain ATCC 33424 / DSM 6220 / KCTC 2777 / LMG 1558 / NBRC 3245 / NCIMB 13370)</name>
    <name type="common">Acetobacter aurantius</name>
    <dbReference type="NCBI Taxonomy" id="767434"/>
    <lineage>
        <taxon>Bacteria</taxon>
        <taxon>Pseudomonadati</taxon>
        <taxon>Pseudomonadota</taxon>
        <taxon>Gammaproteobacteria</taxon>
        <taxon>Lysobacterales</taxon>
        <taxon>Rhodanobacteraceae</taxon>
        <taxon>Frateuria</taxon>
    </lineage>
</organism>
<dbReference type="InterPro" id="IPR006311">
    <property type="entry name" value="TAT_signal"/>
</dbReference>
<evidence type="ECO:0000313" key="2">
    <source>
        <dbReference type="Proteomes" id="UP000005234"/>
    </source>
</evidence>
<dbReference type="Pfam" id="PF12318">
    <property type="entry name" value="FAD-SLDH"/>
    <property type="match status" value="1"/>
</dbReference>
<dbReference type="eggNOG" id="ENOG502ZAJI">
    <property type="taxonomic scope" value="Bacteria"/>
</dbReference>
<keyword evidence="2" id="KW-1185">Reference proteome</keyword>
<evidence type="ECO:0000313" key="1">
    <source>
        <dbReference type="EMBL" id="AFC85235.1"/>
    </source>
</evidence>
<dbReference type="KEGG" id="fau:Fraau_0764"/>
<dbReference type="STRING" id="767434.Fraau_0764"/>
<dbReference type="InterPro" id="IPR024651">
    <property type="entry name" value="FAD-SLDH_ssu"/>
</dbReference>
<dbReference type="EMBL" id="CP003350">
    <property type="protein sequence ID" value="AFC85235.1"/>
    <property type="molecule type" value="Genomic_DNA"/>
</dbReference>
<dbReference type="HOGENOM" id="CLU_098949_1_1_6"/>
<sequence length="209" mass="21463">MSENKNDLKAGAGAVPFLPARRRLLLGLATTVAVVEAGALAATPRTGLAATFATSASAVPGSAQAVVPAAILDRFMALSRVMTARADLSAETGARIYQALLAADASRAAAFEALFALPLAERTAEQVLAAARGKGRDGLLHELVAAWYTGTVGQGNQGVLVAYAEALMYRTVSDGLIVPTYGSYGPLWWTGNPPALGIAEHGRQGGMQA</sequence>
<dbReference type="RefSeq" id="WP_014402241.1">
    <property type="nucleotide sequence ID" value="NC_017033.1"/>
</dbReference>
<dbReference type="AlphaFoldDB" id="H8KZC9"/>
<dbReference type="PROSITE" id="PS51318">
    <property type="entry name" value="TAT"/>
    <property type="match status" value="1"/>
</dbReference>
<gene>
    <name evidence="1" type="ordered locus">Fraau_0764</name>
</gene>
<name>H8KZC9_FRAAD</name>
<dbReference type="OrthoDB" id="8635030at2"/>
<proteinExistence type="predicted"/>
<accession>H8KZC9</accession>
<protein>
    <submittedName>
        <fullName evidence="1">Membrane bound FAD containing D-sorbitol dehydrogenase</fullName>
    </submittedName>
</protein>
<reference evidence="1" key="1">
    <citation type="submission" date="2012-02" db="EMBL/GenBank/DDBJ databases">
        <title>The complete genome of Frateuria aurantia DSM 6220.</title>
        <authorList>
            <consortium name="US DOE Joint Genome Institute (JGI-PGF)"/>
            <person name="Lucas S."/>
            <person name="Copeland A."/>
            <person name="Lapidus A."/>
            <person name="Glavina del Rio T."/>
            <person name="Dalin E."/>
            <person name="Tice H."/>
            <person name="Bruce D."/>
            <person name="Goodwin L."/>
            <person name="Pitluck S."/>
            <person name="Peters L."/>
            <person name="Ovchinnikova G."/>
            <person name="Teshima H."/>
            <person name="Kyrpides N."/>
            <person name="Mavromatis K."/>
            <person name="Ivanova N."/>
            <person name="Brettin T."/>
            <person name="Detter J.C."/>
            <person name="Han C."/>
            <person name="Larimer F."/>
            <person name="Land M."/>
            <person name="Hauser L."/>
            <person name="Markowitz V."/>
            <person name="Cheng J.-F."/>
            <person name="Hugenholtz P."/>
            <person name="Woyke T."/>
            <person name="Wu D."/>
            <person name="Brambilla E."/>
            <person name="Klenk H.-P."/>
            <person name="Eisen J.A."/>
        </authorList>
    </citation>
    <scope>NUCLEOTIDE SEQUENCE</scope>
    <source>
        <strain evidence="1">DSM 6220</strain>
    </source>
</reference>
<dbReference type="Proteomes" id="UP000005234">
    <property type="component" value="Chromosome"/>
</dbReference>